<accession>A0A392T7R1</accession>
<feature type="non-terminal residue" evidence="1">
    <location>
        <position position="1"/>
    </location>
</feature>
<sequence length="11" mass="1216">CSCSDMDVLMI</sequence>
<name>A0A392T7R1_9FABA</name>
<keyword evidence="2" id="KW-1185">Reference proteome</keyword>
<organism evidence="1 2">
    <name type="scientific">Trifolium medium</name>
    <dbReference type="NCBI Taxonomy" id="97028"/>
    <lineage>
        <taxon>Eukaryota</taxon>
        <taxon>Viridiplantae</taxon>
        <taxon>Streptophyta</taxon>
        <taxon>Embryophyta</taxon>
        <taxon>Tracheophyta</taxon>
        <taxon>Spermatophyta</taxon>
        <taxon>Magnoliopsida</taxon>
        <taxon>eudicotyledons</taxon>
        <taxon>Gunneridae</taxon>
        <taxon>Pentapetalae</taxon>
        <taxon>rosids</taxon>
        <taxon>fabids</taxon>
        <taxon>Fabales</taxon>
        <taxon>Fabaceae</taxon>
        <taxon>Papilionoideae</taxon>
        <taxon>50 kb inversion clade</taxon>
        <taxon>NPAAA clade</taxon>
        <taxon>Hologalegina</taxon>
        <taxon>IRL clade</taxon>
        <taxon>Trifolieae</taxon>
        <taxon>Trifolium</taxon>
    </lineage>
</organism>
<comment type="caution">
    <text evidence="1">The sequence shown here is derived from an EMBL/GenBank/DDBJ whole genome shotgun (WGS) entry which is preliminary data.</text>
</comment>
<dbReference type="EMBL" id="LXQA010523171">
    <property type="protein sequence ID" value="MCI57088.1"/>
    <property type="molecule type" value="Genomic_DNA"/>
</dbReference>
<evidence type="ECO:0000313" key="2">
    <source>
        <dbReference type="Proteomes" id="UP000265520"/>
    </source>
</evidence>
<reference evidence="1 2" key="1">
    <citation type="journal article" date="2018" name="Front. Plant Sci.">
        <title>Red Clover (Trifolium pratense) and Zigzag Clover (T. medium) - A Picture of Genomic Similarities and Differences.</title>
        <authorList>
            <person name="Dluhosova J."/>
            <person name="Istvanek J."/>
            <person name="Nedelnik J."/>
            <person name="Repkova J."/>
        </authorList>
    </citation>
    <scope>NUCLEOTIDE SEQUENCE [LARGE SCALE GENOMIC DNA]</scope>
    <source>
        <strain evidence="2">cv. 10/8</strain>
        <tissue evidence="1">Leaf</tissue>
    </source>
</reference>
<proteinExistence type="predicted"/>
<protein>
    <submittedName>
        <fullName evidence="1">Uncharacterized protein</fullName>
    </submittedName>
</protein>
<evidence type="ECO:0000313" key="1">
    <source>
        <dbReference type="EMBL" id="MCI57088.1"/>
    </source>
</evidence>
<dbReference type="Proteomes" id="UP000265520">
    <property type="component" value="Unassembled WGS sequence"/>
</dbReference>